<evidence type="ECO:0000256" key="1">
    <source>
        <dbReference type="SAM" id="MobiDB-lite"/>
    </source>
</evidence>
<reference evidence="2" key="1">
    <citation type="submission" date="2014-11" db="EMBL/GenBank/DDBJ databases">
        <authorList>
            <person name="Otto D Thomas"/>
            <person name="Naeem Raeece"/>
        </authorList>
    </citation>
    <scope>NUCLEOTIDE SEQUENCE</scope>
</reference>
<dbReference type="VEuPathDB" id="CryptoDB:Cvel_9008"/>
<name>A0A0G4HWA8_9ALVE</name>
<proteinExistence type="predicted"/>
<dbReference type="AlphaFoldDB" id="A0A0G4HWA8"/>
<evidence type="ECO:0000313" key="2">
    <source>
        <dbReference type="EMBL" id="CEM48764.1"/>
    </source>
</evidence>
<sequence>MPATVVDLVFDGEAPEEGSTFQLEYDLDNSSWEITMKNFAGSGTKWSGSTKMDGGKIMLEGENTELVGRMGRKMPPRSFAYDPSKGTVYDEEGEEYAKKA</sequence>
<accession>A0A0G4HWA8</accession>
<feature type="region of interest" description="Disordered" evidence="1">
    <location>
        <begin position="74"/>
        <end position="100"/>
    </location>
</feature>
<protein>
    <submittedName>
        <fullName evidence="2">Uncharacterized protein</fullName>
    </submittedName>
</protein>
<organism evidence="2">
    <name type="scientific">Chromera velia CCMP2878</name>
    <dbReference type="NCBI Taxonomy" id="1169474"/>
    <lineage>
        <taxon>Eukaryota</taxon>
        <taxon>Sar</taxon>
        <taxon>Alveolata</taxon>
        <taxon>Colpodellida</taxon>
        <taxon>Chromeraceae</taxon>
        <taxon>Chromera</taxon>
    </lineage>
</organism>
<dbReference type="EMBL" id="CDMZ01004139">
    <property type="protein sequence ID" value="CEM48764.1"/>
    <property type="molecule type" value="Genomic_DNA"/>
</dbReference>
<gene>
    <name evidence="2" type="ORF">Cvel_9008</name>
</gene>